<dbReference type="GeneID" id="113735471"/>
<dbReference type="Gene3D" id="3.30.530.20">
    <property type="match status" value="1"/>
</dbReference>
<dbReference type="GO" id="GO:0005737">
    <property type="term" value="C:cytoplasm"/>
    <property type="evidence" value="ECO:0007669"/>
    <property type="project" value="TreeGrafter"/>
</dbReference>
<keyword evidence="4" id="KW-1185">Reference proteome</keyword>
<gene>
    <name evidence="5" type="primary">LOC113735471</name>
</gene>
<dbReference type="GO" id="GO:0009820">
    <property type="term" value="P:alkaloid metabolic process"/>
    <property type="evidence" value="ECO:0007669"/>
    <property type="project" value="UniProtKB-KW"/>
</dbReference>
<dbReference type="GO" id="GO:0004864">
    <property type="term" value="F:protein phosphatase inhibitor activity"/>
    <property type="evidence" value="ECO:0007669"/>
    <property type="project" value="TreeGrafter"/>
</dbReference>
<protein>
    <submittedName>
        <fullName evidence="5">Norbelladine synthase-like</fullName>
    </submittedName>
</protein>
<dbReference type="GO" id="GO:0038023">
    <property type="term" value="F:signaling receptor activity"/>
    <property type="evidence" value="ECO:0007669"/>
    <property type="project" value="TreeGrafter"/>
</dbReference>
<comment type="similarity">
    <text evidence="1">Belongs to the BetVI family.</text>
</comment>
<dbReference type="AlphaFoldDB" id="A0A6P6WSI4"/>
<reference evidence="4" key="1">
    <citation type="journal article" date="2025" name="Foods">
        <title>Unveiling the Microbial Signatures of Arabica Coffee Cherries: Insights into Ripeness Specific Diversity, Functional Traits, and Implications for Quality and Safety.</title>
        <authorList>
            <consortium name="RefSeq"/>
            <person name="Tenea G.N."/>
            <person name="Cifuentes V."/>
            <person name="Reyes P."/>
            <person name="Cevallos-Vallejos M."/>
        </authorList>
    </citation>
    <scope>NUCLEOTIDE SEQUENCE [LARGE SCALE GENOMIC DNA]</scope>
</reference>
<dbReference type="InterPro" id="IPR050279">
    <property type="entry name" value="Plant_def-hormone_signal"/>
</dbReference>
<accession>A0A6P6WSI4</accession>
<dbReference type="GO" id="GO:0005634">
    <property type="term" value="C:nucleus"/>
    <property type="evidence" value="ECO:0007669"/>
    <property type="project" value="TreeGrafter"/>
</dbReference>
<evidence type="ECO:0000313" key="5">
    <source>
        <dbReference type="RefSeq" id="XP_027118275.2"/>
    </source>
</evidence>
<dbReference type="GO" id="GO:0006952">
    <property type="term" value="P:defense response"/>
    <property type="evidence" value="ECO:0007669"/>
    <property type="project" value="InterPro"/>
</dbReference>
<reference evidence="5" key="2">
    <citation type="submission" date="2025-08" db="UniProtKB">
        <authorList>
            <consortium name="RefSeq"/>
        </authorList>
    </citation>
    <scope>IDENTIFICATION</scope>
    <source>
        <tissue evidence="5">Leaves</tissue>
    </source>
</reference>
<dbReference type="InterPro" id="IPR000916">
    <property type="entry name" value="Bet_v_I/MLP"/>
</dbReference>
<sequence length="187" mass="21209">MIAFIYIEHQSDNCLASFLHQKHTQKRKDKREMFGRLCEEIEIKVAANEAWKIFGALELGHLAFQQLSDIIHKMEVLEGDGGAGTVIKLSLPGNTYCKEILKVVDQEKRVKIAELIEGGFLDMGFTFYQVRIEVIENAKDENSCTVKFTIEYEVKEDAAANASLVSIRPYVTMMNVGVDYLAKNKNK</sequence>
<evidence type="ECO:0000259" key="3">
    <source>
        <dbReference type="Pfam" id="PF00407"/>
    </source>
</evidence>
<proteinExistence type="inferred from homology"/>
<name>A0A6P6WSI4_COFAR</name>
<keyword evidence="2" id="KW-0017">Alkaloid metabolism</keyword>
<evidence type="ECO:0000256" key="1">
    <source>
        <dbReference type="ARBA" id="ARBA00009744"/>
    </source>
</evidence>
<dbReference type="Proteomes" id="UP001652660">
    <property type="component" value="Chromosome 3c"/>
</dbReference>
<dbReference type="InterPro" id="IPR023393">
    <property type="entry name" value="START-like_dom_sf"/>
</dbReference>
<dbReference type="Pfam" id="PF00407">
    <property type="entry name" value="Bet_v_1"/>
    <property type="match status" value="1"/>
</dbReference>
<dbReference type="SUPFAM" id="SSF55961">
    <property type="entry name" value="Bet v1-like"/>
    <property type="match status" value="1"/>
</dbReference>
<dbReference type="OrthoDB" id="1879545at2759"/>
<evidence type="ECO:0000313" key="4">
    <source>
        <dbReference type="Proteomes" id="UP001652660"/>
    </source>
</evidence>
<organism evidence="4 5">
    <name type="scientific">Coffea arabica</name>
    <name type="common">Arabian coffee</name>
    <dbReference type="NCBI Taxonomy" id="13443"/>
    <lineage>
        <taxon>Eukaryota</taxon>
        <taxon>Viridiplantae</taxon>
        <taxon>Streptophyta</taxon>
        <taxon>Embryophyta</taxon>
        <taxon>Tracheophyta</taxon>
        <taxon>Spermatophyta</taxon>
        <taxon>Magnoliopsida</taxon>
        <taxon>eudicotyledons</taxon>
        <taxon>Gunneridae</taxon>
        <taxon>Pentapetalae</taxon>
        <taxon>asterids</taxon>
        <taxon>lamiids</taxon>
        <taxon>Gentianales</taxon>
        <taxon>Rubiaceae</taxon>
        <taxon>Ixoroideae</taxon>
        <taxon>Gardenieae complex</taxon>
        <taxon>Bertiereae - Coffeeae clade</taxon>
        <taxon>Coffeeae</taxon>
        <taxon>Coffea</taxon>
    </lineage>
</organism>
<dbReference type="GO" id="GO:0010427">
    <property type="term" value="F:abscisic acid binding"/>
    <property type="evidence" value="ECO:0007669"/>
    <property type="project" value="TreeGrafter"/>
</dbReference>
<dbReference type="CDD" id="cd07816">
    <property type="entry name" value="Bet_v1-like"/>
    <property type="match status" value="1"/>
</dbReference>
<evidence type="ECO:0000256" key="2">
    <source>
        <dbReference type="ARBA" id="ARBA00022589"/>
    </source>
</evidence>
<dbReference type="GO" id="GO:0009738">
    <property type="term" value="P:abscisic acid-activated signaling pathway"/>
    <property type="evidence" value="ECO:0007669"/>
    <property type="project" value="TreeGrafter"/>
</dbReference>
<feature type="domain" description="Bet v I/Major latex protein" evidence="3">
    <location>
        <begin position="35"/>
        <end position="161"/>
    </location>
</feature>
<dbReference type="PANTHER" id="PTHR31213:SF19">
    <property type="entry name" value="BET V I_MAJOR LATEX PROTEIN DOMAIN-CONTAINING PROTEIN"/>
    <property type="match status" value="1"/>
</dbReference>
<dbReference type="RefSeq" id="XP_027118275.2">
    <property type="nucleotide sequence ID" value="XM_027262474.2"/>
</dbReference>
<dbReference type="PANTHER" id="PTHR31213">
    <property type="entry name" value="OS08G0374000 PROTEIN-RELATED"/>
    <property type="match status" value="1"/>
</dbReference>